<dbReference type="RefSeq" id="WP_286975532.1">
    <property type="nucleotide sequence ID" value="NZ_PFNG01000022.1"/>
</dbReference>
<dbReference type="Proteomes" id="UP000230956">
    <property type="component" value="Unassembled WGS sequence"/>
</dbReference>
<accession>A0A2M7TB02</accession>
<organism evidence="1 2">
    <name type="scientific">Candidatus Aquicultor secundus</name>
    <dbReference type="NCBI Taxonomy" id="1973895"/>
    <lineage>
        <taxon>Bacteria</taxon>
        <taxon>Bacillati</taxon>
        <taxon>Actinomycetota</taxon>
        <taxon>Candidatus Aquicultoria</taxon>
        <taxon>Candidatus Aquicultorales</taxon>
        <taxon>Candidatus Aquicultoraceae</taxon>
        <taxon>Candidatus Aquicultor</taxon>
    </lineage>
</organism>
<evidence type="ECO:0000313" key="1">
    <source>
        <dbReference type="EMBL" id="PIZ42247.1"/>
    </source>
</evidence>
<evidence type="ECO:0000313" key="2">
    <source>
        <dbReference type="Proteomes" id="UP000230956"/>
    </source>
</evidence>
<comment type="caution">
    <text evidence="1">The sequence shown here is derived from an EMBL/GenBank/DDBJ whole genome shotgun (WGS) entry which is preliminary data.</text>
</comment>
<feature type="non-terminal residue" evidence="1">
    <location>
        <position position="60"/>
    </location>
</feature>
<dbReference type="PANTHER" id="PTHR32294">
    <property type="entry name" value="DNA POLYMERASE III SUBUNIT ALPHA"/>
    <property type="match status" value="1"/>
</dbReference>
<protein>
    <submittedName>
        <fullName evidence="1">Uncharacterized protein</fullName>
    </submittedName>
</protein>
<dbReference type="GO" id="GO:0006260">
    <property type="term" value="P:DNA replication"/>
    <property type="evidence" value="ECO:0007669"/>
    <property type="project" value="InterPro"/>
</dbReference>
<dbReference type="AlphaFoldDB" id="A0A2M7TB02"/>
<sequence>MGKKLPEVLTKLRRQFVEGSVENGVEEGLAGKIFDLIVHFAGYGFNKSHSTAYAVVSWQT</sequence>
<dbReference type="GO" id="GO:0008408">
    <property type="term" value="F:3'-5' exonuclease activity"/>
    <property type="evidence" value="ECO:0007669"/>
    <property type="project" value="InterPro"/>
</dbReference>
<dbReference type="EMBL" id="PFNG01000022">
    <property type="protein sequence ID" value="PIZ42247.1"/>
    <property type="molecule type" value="Genomic_DNA"/>
</dbReference>
<gene>
    <name evidence="1" type="ORF">COY37_00815</name>
</gene>
<dbReference type="InterPro" id="IPR004805">
    <property type="entry name" value="DnaE2/DnaE/PolC"/>
</dbReference>
<reference evidence="2" key="1">
    <citation type="submission" date="2017-09" db="EMBL/GenBank/DDBJ databases">
        <title>Depth-based differentiation of microbial function through sediment-hosted aquifers and enrichment of novel symbionts in the deep terrestrial subsurface.</title>
        <authorList>
            <person name="Probst A.J."/>
            <person name="Ladd B."/>
            <person name="Jarett J.K."/>
            <person name="Geller-Mcgrath D.E."/>
            <person name="Sieber C.M.K."/>
            <person name="Emerson J.B."/>
            <person name="Anantharaman K."/>
            <person name="Thomas B.C."/>
            <person name="Malmstrom R."/>
            <person name="Stieglmeier M."/>
            <person name="Klingl A."/>
            <person name="Woyke T."/>
            <person name="Ryan C.M."/>
            <person name="Banfield J.F."/>
        </authorList>
    </citation>
    <scope>NUCLEOTIDE SEQUENCE [LARGE SCALE GENOMIC DNA]</scope>
</reference>
<proteinExistence type="predicted"/>
<dbReference type="PANTHER" id="PTHR32294:SF0">
    <property type="entry name" value="DNA POLYMERASE III SUBUNIT ALPHA"/>
    <property type="match status" value="1"/>
</dbReference>
<name>A0A2M7TB02_9ACTN</name>